<reference evidence="1" key="1">
    <citation type="submission" date="2014-12" db="EMBL/GenBank/DDBJ databases">
        <title>Insight into the proteome of Arion vulgaris.</title>
        <authorList>
            <person name="Aradska J."/>
            <person name="Bulat T."/>
            <person name="Smidak R."/>
            <person name="Sarate P."/>
            <person name="Gangsoo J."/>
            <person name="Sialana F."/>
            <person name="Bilban M."/>
            <person name="Lubec G."/>
        </authorList>
    </citation>
    <scope>NUCLEOTIDE SEQUENCE</scope>
    <source>
        <tissue evidence="1">Skin</tissue>
    </source>
</reference>
<name>A0A0B7AL47_9EUPU</name>
<dbReference type="EMBL" id="HACG01034432">
    <property type="protein sequence ID" value="CEK81297.1"/>
    <property type="molecule type" value="Transcribed_RNA"/>
</dbReference>
<sequence>MSASSFGTDSIISRERELFKVMKKLDKCILITLNNRTMLKTILKRTFVDKRARGRQRYKWKGNNKR</sequence>
<dbReference type="AlphaFoldDB" id="A0A0B7AL47"/>
<accession>A0A0B7AL47</accession>
<organism evidence="1">
    <name type="scientific">Arion vulgaris</name>
    <dbReference type="NCBI Taxonomy" id="1028688"/>
    <lineage>
        <taxon>Eukaryota</taxon>
        <taxon>Metazoa</taxon>
        <taxon>Spiralia</taxon>
        <taxon>Lophotrochozoa</taxon>
        <taxon>Mollusca</taxon>
        <taxon>Gastropoda</taxon>
        <taxon>Heterobranchia</taxon>
        <taxon>Euthyneura</taxon>
        <taxon>Panpulmonata</taxon>
        <taxon>Eupulmonata</taxon>
        <taxon>Stylommatophora</taxon>
        <taxon>Helicina</taxon>
        <taxon>Arionoidea</taxon>
        <taxon>Arionidae</taxon>
        <taxon>Arion</taxon>
    </lineage>
</organism>
<gene>
    <name evidence="1" type="primary">ORF125340</name>
</gene>
<protein>
    <submittedName>
        <fullName evidence="1">Uncharacterized protein</fullName>
    </submittedName>
</protein>
<evidence type="ECO:0000313" key="1">
    <source>
        <dbReference type="EMBL" id="CEK81297.1"/>
    </source>
</evidence>
<proteinExistence type="predicted"/>